<keyword evidence="1" id="KW-1133">Transmembrane helix</keyword>
<evidence type="ECO:0000256" key="1">
    <source>
        <dbReference type="SAM" id="Phobius"/>
    </source>
</evidence>
<dbReference type="OrthoDB" id="1937048at2"/>
<dbReference type="EMBL" id="CP017269">
    <property type="protein sequence ID" value="AOT71248.1"/>
    <property type="molecule type" value="Genomic_DNA"/>
</dbReference>
<dbReference type="Proteomes" id="UP000095743">
    <property type="component" value="Chromosome"/>
</dbReference>
<dbReference type="KEGG" id="gfe:Gferi_17825"/>
<accession>A0A1D8GK13</accession>
<name>A0A1D8GK13_9FIRM</name>
<dbReference type="AlphaFoldDB" id="A0A1D8GK13"/>
<keyword evidence="1" id="KW-0812">Transmembrane</keyword>
<keyword evidence="3" id="KW-1185">Reference proteome</keyword>
<organism evidence="2 3">
    <name type="scientific">Geosporobacter ferrireducens</name>
    <dbReference type="NCBI Taxonomy" id="1424294"/>
    <lineage>
        <taxon>Bacteria</taxon>
        <taxon>Bacillati</taxon>
        <taxon>Bacillota</taxon>
        <taxon>Clostridia</taxon>
        <taxon>Peptostreptococcales</taxon>
        <taxon>Thermotaleaceae</taxon>
        <taxon>Geosporobacter</taxon>
    </lineage>
</organism>
<dbReference type="RefSeq" id="WP_069978882.1">
    <property type="nucleotide sequence ID" value="NZ_CP017269.1"/>
</dbReference>
<feature type="transmembrane region" description="Helical" evidence="1">
    <location>
        <begin position="5"/>
        <end position="23"/>
    </location>
</feature>
<evidence type="ECO:0000313" key="3">
    <source>
        <dbReference type="Proteomes" id="UP000095743"/>
    </source>
</evidence>
<sequence>MKKKIFISIIGVIVLFGGISWLITPKEINVSEVVDLVQNNYKSITVNDKHIEAGTGNQYLIDDFIAKLSRYTIKIYDGEMPKSYSYRVDIEKKDSSVITLIDNDYLVINNRKYKIIEGRVDLDKLYNVFMD</sequence>
<keyword evidence="1" id="KW-0472">Membrane</keyword>
<evidence type="ECO:0000313" key="2">
    <source>
        <dbReference type="EMBL" id="AOT71248.1"/>
    </source>
</evidence>
<gene>
    <name evidence="2" type="ORF">Gferi_17825</name>
</gene>
<reference evidence="2 3" key="1">
    <citation type="submission" date="2016-09" db="EMBL/GenBank/DDBJ databases">
        <title>Genomic analysis reveals versatility of anaerobic energy metabolism of Geosporobacter ferrireducens IRF9 of phylum Firmicutes.</title>
        <authorList>
            <person name="Kim S.-J."/>
        </authorList>
    </citation>
    <scope>NUCLEOTIDE SEQUENCE [LARGE SCALE GENOMIC DNA]</scope>
    <source>
        <strain evidence="2 3">IRF9</strain>
    </source>
</reference>
<protein>
    <submittedName>
        <fullName evidence="2">Uncharacterized protein</fullName>
    </submittedName>
</protein>
<proteinExistence type="predicted"/>